<accession>A0AAV4XRJ0</accession>
<reference evidence="1 2" key="1">
    <citation type="submission" date="2021-06" db="EMBL/GenBank/DDBJ databases">
        <title>Caerostris extrusa draft genome.</title>
        <authorList>
            <person name="Kono N."/>
            <person name="Arakawa K."/>
        </authorList>
    </citation>
    <scope>NUCLEOTIDE SEQUENCE [LARGE SCALE GENOMIC DNA]</scope>
</reference>
<sequence length="122" mass="14141">MQKPPIFTGHPSHPQTCEHTHNQMSSLVTYEQERREKGLLPLIERAELRSDEEQMRKYGIKVSLWEAFASNEQSSAGFYIDGVSSPTPAPYITPPRYTGALDRSRQWWVVCQDLGYRKSWQL</sequence>
<protein>
    <submittedName>
        <fullName evidence="1">Uncharacterized protein</fullName>
    </submittedName>
</protein>
<evidence type="ECO:0000313" key="1">
    <source>
        <dbReference type="EMBL" id="GIY97780.1"/>
    </source>
</evidence>
<keyword evidence="2" id="KW-1185">Reference proteome</keyword>
<gene>
    <name evidence="1" type="ORF">CEXT_71561</name>
</gene>
<evidence type="ECO:0000313" key="2">
    <source>
        <dbReference type="Proteomes" id="UP001054945"/>
    </source>
</evidence>
<proteinExistence type="predicted"/>
<dbReference type="AlphaFoldDB" id="A0AAV4XRJ0"/>
<name>A0AAV4XRJ0_CAEEX</name>
<dbReference type="Proteomes" id="UP001054945">
    <property type="component" value="Unassembled WGS sequence"/>
</dbReference>
<comment type="caution">
    <text evidence="1">The sequence shown here is derived from an EMBL/GenBank/DDBJ whole genome shotgun (WGS) entry which is preliminary data.</text>
</comment>
<organism evidence="1 2">
    <name type="scientific">Caerostris extrusa</name>
    <name type="common">Bark spider</name>
    <name type="synonym">Caerostris bankana</name>
    <dbReference type="NCBI Taxonomy" id="172846"/>
    <lineage>
        <taxon>Eukaryota</taxon>
        <taxon>Metazoa</taxon>
        <taxon>Ecdysozoa</taxon>
        <taxon>Arthropoda</taxon>
        <taxon>Chelicerata</taxon>
        <taxon>Arachnida</taxon>
        <taxon>Araneae</taxon>
        <taxon>Araneomorphae</taxon>
        <taxon>Entelegynae</taxon>
        <taxon>Araneoidea</taxon>
        <taxon>Araneidae</taxon>
        <taxon>Caerostris</taxon>
    </lineage>
</organism>
<dbReference type="EMBL" id="BPLR01018213">
    <property type="protein sequence ID" value="GIY97780.1"/>
    <property type="molecule type" value="Genomic_DNA"/>
</dbReference>